<evidence type="ECO:0000313" key="2">
    <source>
        <dbReference type="EMBL" id="VYT18731.1"/>
    </source>
</evidence>
<reference evidence="2" key="1">
    <citation type="submission" date="2019-11" db="EMBL/GenBank/DDBJ databases">
        <authorList>
            <person name="Feng L."/>
        </authorList>
    </citation>
    <scope>NUCLEOTIDE SEQUENCE</scope>
    <source>
        <strain evidence="2">BdentiumLFYP24</strain>
    </source>
</reference>
<gene>
    <name evidence="2" type="ORF">BDLFYP24_00453</name>
</gene>
<organism evidence="2">
    <name type="scientific">Bifidobacterium dentium</name>
    <dbReference type="NCBI Taxonomy" id="1689"/>
    <lineage>
        <taxon>Bacteria</taxon>
        <taxon>Bacillati</taxon>
        <taxon>Actinomycetota</taxon>
        <taxon>Actinomycetes</taxon>
        <taxon>Bifidobacteriales</taxon>
        <taxon>Bifidobacteriaceae</taxon>
        <taxon>Bifidobacterium</taxon>
    </lineage>
</organism>
<dbReference type="AlphaFoldDB" id="A0A6N2UR84"/>
<protein>
    <submittedName>
        <fullName evidence="2">Uncharacterized protein</fullName>
    </submittedName>
</protein>
<feature type="region of interest" description="Disordered" evidence="1">
    <location>
        <begin position="102"/>
        <end position="140"/>
    </location>
</feature>
<dbReference type="EMBL" id="CACRSP010000014">
    <property type="protein sequence ID" value="VYT18731.1"/>
    <property type="molecule type" value="Genomic_DNA"/>
</dbReference>
<feature type="compositionally biased region" description="Pro residues" evidence="1">
    <location>
        <begin position="1"/>
        <end position="10"/>
    </location>
</feature>
<feature type="compositionally biased region" description="Low complexity" evidence="1">
    <location>
        <begin position="107"/>
        <end position="126"/>
    </location>
</feature>
<accession>A0A6N2UR84</accession>
<sequence length="170" mass="18830">MRVPPVPDAPRPLMASGKERRHRRSFRLGLRREASTDPMPCMRPGPWRTLPCGCGILITPPTILPVEGFMYTYATIPKIPIKPSAPSMTAILFLIVVPSDESPSGDSLARSTSTSSMLASSQSTQRALERRPIQTQGVAWSPQPPHYCALPRRDILNLIDGFVFNYCEAR</sequence>
<feature type="region of interest" description="Disordered" evidence="1">
    <location>
        <begin position="1"/>
        <end position="28"/>
    </location>
</feature>
<evidence type="ECO:0000256" key="1">
    <source>
        <dbReference type="SAM" id="MobiDB-lite"/>
    </source>
</evidence>
<proteinExistence type="predicted"/>
<name>A0A6N2UR84_9BIFI</name>